<organism evidence="3 4">
    <name type="scientific">Domibacillus aminovorans</name>
    <dbReference type="NCBI Taxonomy" id="29332"/>
    <lineage>
        <taxon>Bacteria</taxon>
        <taxon>Bacillati</taxon>
        <taxon>Bacillota</taxon>
        <taxon>Bacilli</taxon>
        <taxon>Bacillales</taxon>
        <taxon>Bacillaceae</taxon>
        <taxon>Domibacillus</taxon>
    </lineage>
</organism>
<dbReference type="RefSeq" id="WP_018394396.1">
    <property type="nucleotide sequence ID" value="NZ_LQWZ01000033.1"/>
</dbReference>
<dbReference type="GO" id="GO:0003677">
    <property type="term" value="F:DNA binding"/>
    <property type="evidence" value="ECO:0007669"/>
    <property type="project" value="UniProtKB-UniRule"/>
</dbReference>
<evidence type="ECO:0000313" key="4">
    <source>
        <dbReference type="Proteomes" id="UP000077271"/>
    </source>
</evidence>
<dbReference type="Pfam" id="PF04014">
    <property type="entry name" value="MazE_antitoxin"/>
    <property type="match status" value="1"/>
</dbReference>
<dbReference type="SMART" id="SM00966">
    <property type="entry name" value="SpoVT_AbrB"/>
    <property type="match status" value="1"/>
</dbReference>
<evidence type="ECO:0000313" key="3">
    <source>
        <dbReference type="EMBL" id="OAH54804.1"/>
    </source>
</evidence>
<feature type="domain" description="SpoVT-AbrB" evidence="2">
    <location>
        <begin position="1"/>
        <end position="46"/>
    </location>
</feature>
<dbReference type="InterPro" id="IPR052975">
    <property type="entry name" value="Repressor-like_regulatory"/>
</dbReference>
<dbReference type="AlphaFoldDB" id="A0A177KNT2"/>
<dbReference type="Proteomes" id="UP000077271">
    <property type="component" value="Unassembled WGS sequence"/>
</dbReference>
<keyword evidence="1" id="KW-0238">DNA-binding</keyword>
<dbReference type="PROSITE" id="PS51740">
    <property type="entry name" value="SPOVT_ABRB"/>
    <property type="match status" value="1"/>
</dbReference>
<sequence length="79" mass="8942">MSEAKVTSKGQITIPIEIRRALNADTGDVLSFIVQEEGVFMKKKNSPMTIQERFSGYNLKTVRHEMDELDIGKNIGEEQ</sequence>
<evidence type="ECO:0000259" key="2">
    <source>
        <dbReference type="PROSITE" id="PS51740"/>
    </source>
</evidence>
<comment type="caution">
    <text evidence="3">The sequence shown here is derived from an EMBL/GenBank/DDBJ whole genome shotgun (WGS) entry which is preliminary data.</text>
</comment>
<gene>
    <name evidence="3" type="ORF">AWH48_09490</name>
</gene>
<dbReference type="Gene3D" id="2.10.260.10">
    <property type="match status" value="1"/>
</dbReference>
<accession>A0A177KNT2</accession>
<dbReference type="InterPro" id="IPR007159">
    <property type="entry name" value="SpoVT-AbrB_dom"/>
</dbReference>
<evidence type="ECO:0000256" key="1">
    <source>
        <dbReference type="PROSITE-ProRule" id="PRU01076"/>
    </source>
</evidence>
<reference evidence="3 4" key="1">
    <citation type="submission" date="2016-01" db="EMBL/GenBank/DDBJ databases">
        <title>Investigation of taxonomic status of Bacillus aminovorans.</title>
        <authorList>
            <person name="Verma A."/>
            <person name="Pal Y."/>
            <person name="Krishnamurthi S."/>
        </authorList>
    </citation>
    <scope>NUCLEOTIDE SEQUENCE [LARGE SCALE GENOMIC DNA]</scope>
    <source>
        <strain evidence="3 4">DSM 4337</strain>
    </source>
</reference>
<name>A0A177KNT2_9BACI</name>
<proteinExistence type="predicted"/>
<protein>
    <recommendedName>
        <fullName evidence="2">SpoVT-AbrB domain-containing protein</fullName>
    </recommendedName>
</protein>
<dbReference type="NCBIfam" id="TIGR01439">
    <property type="entry name" value="lp_hng_hel_AbrB"/>
    <property type="match status" value="1"/>
</dbReference>
<dbReference type="PANTHER" id="PTHR34860:SF6">
    <property type="entry name" value="REPRESSOR-LIKE PROTEIN SSO7C3"/>
    <property type="match status" value="1"/>
</dbReference>
<dbReference type="InterPro" id="IPR037914">
    <property type="entry name" value="SpoVT-AbrB_sf"/>
</dbReference>
<dbReference type="SUPFAM" id="SSF89447">
    <property type="entry name" value="AbrB/MazE/MraZ-like"/>
    <property type="match status" value="1"/>
</dbReference>
<dbReference type="PANTHER" id="PTHR34860">
    <property type="entry name" value="REPRESSOR-LIKE PROTEIN SSO7C3"/>
    <property type="match status" value="1"/>
</dbReference>
<dbReference type="OrthoDB" id="9811597at2"/>
<dbReference type="EMBL" id="LQWZ01000033">
    <property type="protein sequence ID" value="OAH54804.1"/>
    <property type="molecule type" value="Genomic_DNA"/>
</dbReference>